<comment type="caution">
    <text evidence="1">The sequence shown here is derived from an EMBL/GenBank/DDBJ whole genome shotgun (WGS) entry which is preliminary data.</text>
</comment>
<evidence type="ECO:0000313" key="2">
    <source>
        <dbReference type="Proteomes" id="UP000023152"/>
    </source>
</evidence>
<reference evidence="1 2" key="1">
    <citation type="journal article" date="2013" name="Curr. Biol.">
        <title>The Genome of the Foraminiferan Reticulomyxa filosa.</title>
        <authorList>
            <person name="Glockner G."/>
            <person name="Hulsmann N."/>
            <person name="Schleicher M."/>
            <person name="Noegel A.A."/>
            <person name="Eichinger L."/>
            <person name="Gallinger C."/>
            <person name="Pawlowski J."/>
            <person name="Sierra R."/>
            <person name="Euteneuer U."/>
            <person name="Pillet L."/>
            <person name="Moustafa A."/>
            <person name="Platzer M."/>
            <person name="Groth M."/>
            <person name="Szafranski K."/>
            <person name="Schliwa M."/>
        </authorList>
    </citation>
    <scope>NUCLEOTIDE SEQUENCE [LARGE SCALE GENOMIC DNA]</scope>
</reference>
<dbReference type="AlphaFoldDB" id="X6LU77"/>
<evidence type="ECO:0000313" key="1">
    <source>
        <dbReference type="EMBL" id="ETO05463.1"/>
    </source>
</evidence>
<organism evidence="1 2">
    <name type="scientific">Reticulomyxa filosa</name>
    <dbReference type="NCBI Taxonomy" id="46433"/>
    <lineage>
        <taxon>Eukaryota</taxon>
        <taxon>Sar</taxon>
        <taxon>Rhizaria</taxon>
        <taxon>Retaria</taxon>
        <taxon>Foraminifera</taxon>
        <taxon>Monothalamids</taxon>
        <taxon>Reticulomyxidae</taxon>
        <taxon>Reticulomyxa</taxon>
    </lineage>
</organism>
<dbReference type="Proteomes" id="UP000023152">
    <property type="component" value="Unassembled WGS sequence"/>
</dbReference>
<dbReference type="Gene3D" id="2.130.10.10">
    <property type="entry name" value="YVTN repeat-like/Quinoprotein amine dehydrogenase"/>
    <property type="match status" value="1"/>
</dbReference>
<protein>
    <submittedName>
        <fullName evidence="1">Uncharacterized protein</fullName>
    </submittedName>
</protein>
<dbReference type="EMBL" id="ASPP01028091">
    <property type="protein sequence ID" value="ETO05463.1"/>
    <property type="molecule type" value="Genomic_DNA"/>
</dbReference>
<sequence length="119" mass="13842">KEILNELTQITQDYSFFFVIFVVFVKQKELNDIDICNDYSKKVVKINFKLSFMGEQIQILNDDICGIKFLLDGSKIISYSNEKTIRIWDNNDGKIVDLTEPSMVDYILRVDTQTGLSMK</sequence>
<dbReference type="SUPFAM" id="SSF117289">
    <property type="entry name" value="Nucleoporin domain"/>
    <property type="match status" value="1"/>
</dbReference>
<name>X6LU77_RETFI</name>
<feature type="non-terminal residue" evidence="1">
    <location>
        <position position="1"/>
    </location>
</feature>
<accession>X6LU77</accession>
<proteinExistence type="predicted"/>
<gene>
    <name evidence="1" type="ORF">RFI_31933</name>
</gene>
<dbReference type="InterPro" id="IPR015943">
    <property type="entry name" value="WD40/YVTN_repeat-like_dom_sf"/>
</dbReference>
<keyword evidence="2" id="KW-1185">Reference proteome</keyword>